<dbReference type="SMART" id="SM00342">
    <property type="entry name" value="HTH_ARAC"/>
    <property type="match status" value="1"/>
</dbReference>
<gene>
    <name evidence="5" type="ORF">SADO_02655</name>
</gene>
<dbReference type="InterPro" id="IPR009057">
    <property type="entry name" value="Homeodomain-like_sf"/>
</dbReference>
<dbReference type="Pfam" id="PF12625">
    <property type="entry name" value="Arabinose_bd"/>
    <property type="match status" value="1"/>
</dbReference>
<dbReference type="Gene3D" id="1.10.10.60">
    <property type="entry name" value="Homeodomain-like"/>
    <property type="match status" value="1"/>
</dbReference>
<evidence type="ECO:0000313" key="5">
    <source>
        <dbReference type="EMBL" id="MES1928120.1"/>
    </source>
</evidence>
<proteinExistence type="predicted"/>
<protein>
    <submittedName>
        <fullName evidence="5">AraC family transcriptional regulator</fullName>
    </submittedName>
</protein>
<dbReference type="Pfam" id="PF12833">
    <property type="entry name" value="HTH_18"/>
    <property type="match status" value="1"/>
</dbReference>
<keyword evidence="6" id="KW-1185">Reference proteome</keyword>
<dbReference type="RefSeq" id="WP_353108997.1">
    <property type="nucleotide sequence ID" value="NZ_APND01000001.1"/>
</dbReference>
<evidence type="ECO:0000256" key="2">
    <source>
        <dbReference type="ARBA" id="ARBA00023125"/>
    </source>
</evidence>
<feature type="domain" description="HTH araC/xylS-type" evidence="4">
    <location>
        <begin position="227"/>
        <end position="325"/>
    </location>
</feature>
<keyword evidence="3" id="KW-0804">Transcription</keyword>
<dbReference type="PROSITE" id="PS01124">
    <property type="entry name" value="HTH_ARAC_FAMILY_2"/>
    <property type="match status" value="1"/>
</dbReference>
<evidence type="ECO:0000259" key="4">
    <source>
        <dbReference type="PROSITE" id="PS01124"/>
    </source>
</evidence>
<name>A0ABV2AWV9_9GAMM</name>
<evidence type="ECO:0000256" key="3">
    <source>
        <dbReference type="ARBA" id="ARBA00023163"/>
    </source>
</evidence>
<evidence type="ECO:0000313" key="6">
    <source>
        <dbReference type="Proteomes" id="UP001460888"/>
    </source>
</evidence>
<dbReference type="Proteomes" id="UP001460888">
    <property type="component" value="Unassembled WGS sequence"/>
</dbReference>
<keyword evidence="1" id="KW-0805">Transcription regulation</keyword>
<comment type="caution">
    <text evidence="5">The sequence shown here is derived from an EMBL/GenBank/DDBJ whole genome shotgun (WGS) entry which is preliminary data.</text>
</comment>
<evidence type="ECO:0000256" key="1">
    <source>
        <dbReference type="ARBA" id="ARBA00023015"/>
    </source>
</evidence>
<dbReference type="SUPFAM" id="SSF46689">
    <property type="entry name" value="Homeodomain-like"/>
    <property type="match status" value="1"/>
</dbReference>
<dbReference type="InterPro" id="IPR018060">
    <property type="entry name" value="HTH_AraC"/>
</dbReference>
<dbReference type="PANTHER" id="PTHR47894:SF1">
    <property type="entry name" value="HTH-TYPE TRANSCRIPTIONAL REGULATOR VQSM"/>
    <property type="match status" value="1"/>
</dbReference>
<reference evidence="5 6" key="1">
    <citation type="submission" date="2013-03" db="EMBL/GenBank/DDBJ databases">
        <title>Salinisphaera dokdonensis CL-ES53 Genome Sequencing.</title>
        <authorList>
            <person name="Li C."/>
            <person name="Lai Q."/>
            <person name="Shao Z."/>
        </authorList>
    </citation>
    <scope>NUCLEOTIDE SEQUENCE [LARGE SCALE GENOMIC DNA]</scope>
    <source>
        <strain evidence="5 6">CL-ES53</strain>
    </source>
</reference>
<dbReference type="EMBL" id="APND01000001">
    <property type="protein sequence ID" value="MES1928120.1"/>
    <property type="molecule type" value="Genomic_DNA"/>
</dbReference>
<dbReference type="PANTHER" id="PTHR47894">
    <property type="entry name" value="HTH-TYPE TRANSCRIPTIONAL REGULATOR GADX"/>
    <property type="match status" value="1"/>
</dbReference>
<accession>A0ABV2AWV9</accession>
<keyword evidence="2" id="KW-0238">DNA-binding</keyword>
<dbReference type="InterPro" id="IPR032687">
    <property type="entry name" value="AraC-type_N"/>
</dbReference>
<organism evidence="5 6">
    <name type="scientific">Salinisphaera dokdonensis CL-ES53</name>
    <dbReference type="NCBI Taxonomy" id="1304272"/>
    <lineage>
        <taxon>Bacteria</taxon>
        <taxon>Pseudomonadati</taxon>
        <taxon>Pseudomonadota</taxon>
        <taxon>Gammaproteobacteria</taxon>
        <taxon>Salinisphaerales</taxon>
        <taxon>Salinisphaeraceae</taxon>
        <taxon>Salinisphaera</taxon>
    </lineage>
</organism>
<sequence length="340" mass="37087">MSARAFRIEPTVTPRFTRALLQAAVRRDIAVPQALVAELEAGDRVALAAQDRLWGYLCAHDDDPLIGLELGLSIQVGHLDTAGMLLMSSNTIGEALDALLEYHPIVGEGGSFALHRGDNLCTLIYEPHYATRCSERVEAVMGCLLALTRWTTGETFRPAAVTFVHAPLADPARYEQRLGVPVRFRGASNALSFDAANLALPLSQANPALYGHLQRLATDELDALGSRSLAARIGHILAAHPSWGRERVAGELNISARHLVRRLAAEGESFKQLHDGLRRQLAERALRDNERIGDIAQRLGFADESALARAFKRWTGVTPARFREQGRPTEEARIGSVDGG</sequence>